<keyword evidence="7 8" id="KW-0472">Membrane</keyword>
<evidence type="ECO:0000256" key="4">
    <source>
        <dbReference type="ARBA" id="ARBA00022692"/>
    </source>
</evidence>
<sequence>QKTKISLHTKLVLTLTSFLVVFSFVLFLAIEWNHSLKMFTLKEKIFSSIFQVVTPRTAGFNTMDLNSLSFSAVLLLIMLMFIGASSGSTGGGIKTSTIGVILGFLKSKITARDSVNLFHRTLPMESVMKAFTVITLAMCVIFFSSFILLLTQPVASMKEALFEVFSAFSTVGLSLGLTPKLSSLGKIVIILTMYIGRIGPLTLLYAFSRQRAYGRFEYVEETVMIG</sequence>
<comment type="subcellular location">
    <subcellularLocation>
        <location evidence="1">Cell membrane</location>
        <topology evidence="1">Multi-pass membrane protein</topology>
    </subcellularLocation>
</comment>
<dbReference type="Pfam" id="PF02386">
    <property type="entry name" value="TrkH"/>
    <property type="match status" value="1"/>
</dbReference>
<keyword evidence="2" id="KW-0813">Transport</keyword>
<evidence type="ECO:0008006" key="10">
    <source>
        <dbReference type="Google" id="ProtNLM"/>
    </source>
</evidence>
<evidence type="ECO:0000256" key="6">
    <source>
        <dbReference type="ARBA" id="ARBA00023065"/>
    </source>
</evidence>
<feature type="non-terminal residue" evidence="9">
    <location>
        <position position="1"/>
    </location>
</feature>
<feature type="transmembrane region" description="Helical" evidence="8">
    <location>
        <begin position="130"/>
        <end position="151"/>
    </location>
</feature>
<evidence type="ECO:0000256" key="8">
    <source>
        <dbReference type="SAM" id="Phobius"/>
    </source>
</evidence>
<feature type="transmembrane region" description="Helical" evidence="8">
    <location>
        <begin position="65"/>
        <end position="84"/>
    </location>
</feature>
<keyword evidence="5 8" id="KW-1133">Transmembrane helix</keyword>
<dbReference type="PANTHER" id="PTHR32024">
    <property type="entry name" value="TRK SYSTEM POTASSIUM UPTAKE PROTEIN TRKG-RELATED"/>
    <property type="match status" value="1"/>
</dbReference>
<organism evidence="9">
    <name type="scientific">marine sediment metagenome</name>
    <dbReference type="NCBI Taxonomy" id="412755"/>
    <lineage>
        <taxon>unclassified sequences</taxon>
        <taxon>metagenomes</taxon>
        <taxon>ecological metagenomes</taxon>
    </lineage>
</organism>
<evidence type="ECO:0000256" key="7">
    <source>
        <dbReference type="ARBA" id="ARBA00023136"/>
    </source>
</evidence>
<dbReference type="GO" id="GO:0008324">
    <property type="term" value="F:monoatomic cation transmembrane transporter activity"/>
    <property type="evidence" value="ECO:0007669"/>
    <property type="project" value="InterPro"/>
</dbReference>
<accession>A0A0F9LNA6</accession>
<keyword evidence="3" id="KW-1003">Cell membrane</keyword>
<evidence type="ECO:0000256" key="1">
    <source>
        <dbReference type="ARBA" id="ARBA00004651"/>
    </source>
</evidence>
<gene>
    <name evidence="9" type="ORF">LCGC14_1560870</name>
</gene>
<evidence type="ECO:0000256" key="5">
    <source>
        <dbReference type="ARBA" id="ARBA00022989"/>
    </source>
</evidence>
<evidence type="ECO:0000313" key="9">
    <source>
        <dbReference type="EMBL" id="KKM45441.1"/>
    </source>
</evidence>
<keyword evidence="4 8" id="KW-0812">Transmembrane</keyword>
<comment type="caution">
    <text evidence="9">The sequence shown here is derived from an EMBL/GenBank/DDBJ whole genome shotgun (WGS) entry which is preliminary data.</text>
</comment>
<dbReference type="EMBL" id="LAZR01012056">
    <property type="protein sequence ID" value="KKM45441.1"/>
    <property type="molecule type" value="Genomic_DNA"/>
</dbReference>
<proteinExistence type="predicted"/>
<protein>
    <recommendedName>
        <fullName evidence="10">Trk family potassium uptake protein</fullName>
    </recommendedName>
</protein>
<keyword evidence="6" id="KW-0406">Ion transport</keyword>
<dbReference type="GO" id="GO:0005886">
    <property type="term" value="C:plasma membrane"/>
    <property type="evidence" value="ECO:0007669"/>
    <property type="project" value="UniProtKB-SubCell"/>
</dbReference>
<dbReference type="GO" id="GO:0030001">
    <property type="term" value="P:metal ion transport"/>
    <property type="evidence" value="ECO:0007669"/>
    <property type="project" value="UniProtKB-ARBA"/>
</dbReference>
<dbReference type="AlphaFoldDB" id="A0A0F9LNA6"/>
<feature type="transmembrane region" description="Helical" evidence="8">
    <location>
        <begin position="12"/>
        <end position="30"/>
    </location>
</feature>
<reference evidence="9" key="1">
    <citation type="journal article" date="2015" name="Nature">
        <title>Complex archaea that bridge the gap between prokaryotes and eukaryotes.</title>
        <authorList>
            <person name="Spang A."/>
            <person name="Saw J.H."/>
            <person name="Jorgensen S.L."/>
            <person name="Zaremba-Niedzwiedzka K."/>
            <person name="Martijn J."/>
            <person name="Lind A.E."/>
            <person name="van Eijk R."/>
            <person name="Schleper C."/>
            <person name="Guy L."/>
            <person name="Ettema T.J."/>
        </authorList>
    </citation>
    <scope>NUCLEOTIDE SEQUENCE</scope>
</reference>
<dbReference type="PANTHER" id="PTHR32024:SF1">
    <property type="entry name" value="KTR SYSTEM POTASSIUM UPTAKE PROTEIN B"/>
    <property type="match status" value="1"/>
</dbReference>
<evidence type="ECO:0000256" key="3">
    <source>
        <dbReference type="ARBA" id="ARBA00022475"/>
    </source>
</evidence>
<dbReference type="InterPro" id="IPR003445">
    <property type="entry name" value="Cat_transpt"/>
</dbReference>
<evidence type="ECO:0000256" key="2">
    <source>
        <dbReference type="ARBA" id="ARBA00022448"/>
    </source>
</evidence>
<feature type="transmembrane region" description="Helical" evidence="8">
    <location>
        <begin position="184"/>
        <end position="207"/>
    </location>
</feature>
<name>A0A0F9LNA6_9ZZZZ</name>